<name>A0A5C5ZDR2_9BACT</name>
<dbReference type="AlphaFoldDB" id="A0A5C5ZDR2"/>
<dbReference type="EMBL" id="SJPJ01000001">
    <property type="protein sequence ID" value="TWT84673.1"/>
    <property type="molecule type" value="Genomic_DNA"/>
</dbReference>
<proteinExistence type="predicted"/>
<accession>A0A5C5ZDR2</accession>
<evidence type="ECO:0000313" key="3">
    <source>
        <dbReference type="Proteomes" id="UP000315010"/>
    </source>
</evidence>
<organism evidence="2 3">
    <name type="scientific">Novipirellula herctigrandis</name>
    <dbReference type="NCBI Taxonomy" id="2527986"/>
    <lineage>
        <taxon>Bacteria</taxon>
        <taxon>Pseudomonadati</taxon>
        <taxon>Planctomycetota</taxon>
        <taxon>Planctomycetia</taxon>
        <taxon>Pirellulales</taxon>
        <taxon>Pirellulaceae</taxon>
        <taxon>Novipirellula</taxon>
    </lineage>
</organism>
<evidence type="ECO:0000313" key="2">
    <source>
        <dbReference type="EMBL" id="TWT84673.1"/>
    </source>
</evidence>
<sequence>MGRVLRRVCPAADRWGDAESAPSDPNVPIQDVAGAVKELIQTGKERHCDLSEAGRNTIRRAHAVQPVTESKWDGGRKKACPREIALQPLSKSNTDFSRGVCSPQRLPPDGSCTIVSMKTIIRLVTGLLFLTGILFLVWLTRENSRLAYDLSRLEAELGRMSVKEIDQVHIVAIKEPRVPSEVASHVQRVWQYRLYLPAGYDYVRMRGGGRVAEDGVYLKGGFSSGWSSPKPEATHALVSISLSIDGDRTKSFFSINESGGTGSWGPFGPEPIISDDLVVQTLSNASQGSRSFDQDTILPLLKVYDPKTADKKTIAGSEITTYAGGLILLCPKSRKSELDELRQGRVPNGFDPSWIAKGQSHE</sequence>
<keyword evidence="1" id="KW-1133">Transmembrane helix</keyword>
<reference evidence="2 3" key="1">
    <citation type="submission" date="2019-02" db="EMBL/GenBank/DDBJ databases">
        <title>Deep-cultivation of Planctomycetes and their phenomic and genomic characterization uncovers novel biology.</title>
        <authorList>
            <person name="Wiegand S."/>
            <person name="Jogler M."/>
            <person name="Boedeker C."/>
            <person name="Pinto D."/>
            <person name="Vollmers J."/>
            <person name="Rivas-Marin E."/>
            <person name="Kohn T."/>
            <person name="Peeters S.H."/>
            <person name="Heuer A."/>
            <person name="Rast P."/>
            <person name="Oberbeckmann S."/>
            <person name="Bunk B."/>
            <person name="Jeske O."/>
            <person name="Meyerdierks A."/>
            <person name="Storesund J.E."/>
            <person name="Kallscheuer N."/>
            <person name="Luecker S."/>
            <person name="Lage O.M."/>
            <person name="Pohl T."/>
            <person name="Merkel B.J."/>
            <person name="Hornburger P."/>
            <person name="Mueller R.-W."/>
            <person name="Bruemmer F."/>
            <person name="Labrenz M."/>
            <person name="Spormann A.M."/>
            <person name="Op Den Camp H."/>
            <person name="Overmann J."/>
            <person name="Amann R."/>
            <person name="Jetten M.S.M."/>
            <person name="Mascher T."/>
            <person name="Medema M.H."/>
            <person name="Devos D.P."/>
            <person name="Kaster A.-K."/>
            <person name="Ovreas L."/>
            <person name="Rohde M."/>
            <person name="Galperin M.Y."/>
            <person name="Jogler C."/>
        </authorList>
    </citation>
    <scope>NUCLEOTIDE SEQUENCE [LARGE SCALE GENOMIC DNA]</scope>
    <source>
        <strain evidence="2 3">CA13</strain>
    </source>
</reference>
<keyword evidence="1" id="KW-0812">Transmembrane</keyword>
<comment type="caution">
    <text evidence="2">The sequence shown here is derived from an EMBL/GenBank/DDBJ whole genome shotgun (WGS) entry which is preliminary data.</text>
</comment>
<evidence type="ECO:0000256" key="1">
    <source>
        <dbReference type="SAM" id="Phobius"/>
    </source>
</evidence>
<keyword evidence="1" id="KW-0472">Membrane</keyword>
<keyword evidence="3" id="KW-1185">Reference proteome</keyword>
<dbReference type="Proteomes" id="UP000315010">
    <property type="component" value="Unassembled WGS sequence"/>
</dbReference>
<protein>
    <submittedName>
        <fullName evidence="2">Uncharacterized protein</fullName>
    </submittedName>
</protein>
<feature type="transmembrane region" description="Helical" evidence="1">
    <location>
        <begin position="120"/>
        <end position="139"/>
    </location>
</feature>
<gene>
    <name evidence="2" type="ORF">CA13_61530</name>
</gene>